<keyword evidence="2" id="KW-0472">Membrane</keyword>
<dbReference type="PANTHER" id="PTHR43861:SF6">
    <property type="entry name" value="METHYLTRANSFERASE TYPE 11"/>
    <property type="match status" value="1"/>
</dbReference>
<dbReference type="CDD" id="cd02440">
    <property type="entry name" value="AdoMet_MTases"/>
    <property type="match status" value="1"/>
</dbReference>
<proteinExistence type="predicted"/>
<name>A0A6C0HBX8_9ZZZZ</name>
<dbReference type="Gene3D" id="3.40.50.150">
    <property type="entry name" value="Vaccinia Virus protein VP39"/>
    <property type="match status" value="1"/>
</dbReference>
<dbReference type="InterPro" id="IPR041698">
    <property type="entry name" value="Methyltransf_25"/>
</dbReference>
<feature type="transmembrane region" description="Helical" evidence="2">
    <location>
        <begin position="12"/>
        <end position="35"/>
    </location>
</feature>
<dbReference type="PANTHER" id="PTHR43861">
    <property type="entry name" value="TRANS-ACONITATE 2-METHYLTRANSFERASE-RELATED"/>
    <property type="match status" value="1"/>
</dbReference>
<evidence type="ECO:0000256" key="1">
    <source>
        <dbReference type="ARBA" id="ARBA00022679"/>
    </source>
</evidence>
<evidence type="ECO:0000313" key="4">
    <source>
        <dbReference type="EMBL" id="QHT77635.1"/>
    </source>
</evidence>
<keyword evidence="1" id="KW-0808">Transferase</keyword>
<reference evidence="4" key="1">
    <citation type="journal article" date="2020" name="Nature">
        <title>Giant virus diversity and host interactions through global metagenomics.</title>
        <authorList>
            <person name="Schulz F."/>
            <person name="Roux S."/>
            <person name="Paez-Espino D."/>
            <person name="Jungbluth S."/>
            <person name="Walsh D.A."/>
            <person name="Denef V.J."/>
            <person name="McMahon K.D."/>
            <person name="Konstantinidis K.T."/>
            <person name="Eloe-Fadrosh E.A."/>
            <person name="Kyrpides N.C."/>
            <person name="Woyke T."/>
        </authorList>
    </citation>
    <scope>NUCLEOTIDE SEQUENCE</scope>
    <source>
        <strain evidence="4">GVMAG-M-3300023179-90</strain>
    </source>
</reference>
<dbReference type="EMBL" id="MN739920">
    <property type="protein sequence ID" value="QHT77635.1"/>
    <property type="molecule type" value="Genomic_DNA"/>
</dbReference>
<dbReference type="Pfam" id="PF13649">
    <property type="entry name" value="Methyltransf_25"/>
    <property type="match status" value="1"/>
</dbReference>
<accession>A0A6C0HBX8</accession>
<dbReference type="GO" id="GO:0016740">
    <property type="term" value="F:transferase activity"/>
    <property type="evidence" value="ECO:0007669"/>
    <property type="project" value="UniProtKB-KW"/>
</dbReference>
<protein>
    <recommendedName>
        <fullName evidence="3">Methyltransferase domain-containing protein</fullName>
    </recommendedName>
</protein>
<evidence type="ECO:0000259" key="3">
    <source>
        <dbReference type="Pfam" id="PF13649"/>
    </source>
</evidence>
<sequence length="315" mass="36860">MIKYIFTIIKSNNINVLTFKWLIIIGIICLLFLLLQKFGDKPENLEGFSQIEPFVFKQNDDVYDDFYSLIYDDIHKPSLRTDYELEYIINMTEPTTRNSVFLDIGSGTGNTVNELQEAGYQAYGIDKSQAMIDIAEQKFPDIQCKCGDATEPMAFEHSTFTHIICNYFTIYQIKEKRTLFTNCNHWLMPNGYLIIHLADRNKFDTITPVGKMTLPVNPNRYISSRITDTIVDFGGFEYKSSYQFHKENDNIVSFVEKFQDKETKHVRENEQILYFEPIDVILNMARECGFSLKSKIDMKKNIDDENQYIFILEKI</sequence>
<keyword evidence="2" id="KW-0812">Transmembrane</keyword>
<dbReference type="SUPFAM" id="SSF53335">
    <property type="entry name" value="S-adenosyl-L-methionine-dependent methyltransferases"/>
    <property type="match status" value="1"/>
</dbReference>
<keyword evidence="2" id="KW-1133">Transmembrane helix</keyword>
<evidence type="ECO:0000256" key="2">
    <source>
        <dbReference type="SAM" id="Phobius"/>
    </source>
</evidence>
<dbReference type="InterPro" id="IPR029063">
    <property type="entry name" value="SAM-dependent_MTases_sf"/>
</dbReference>
<organism evidence="4">
    <name type="scientific">viral metagenome</name>
    <dbReference type="NCBI Taxonomy" id="1070528"/>
    <lineage>
        <taxon>unclassified sequences</taxon>
        <taxon>metagenomes</taxon>
        <taxon>organismal metagenomes</taxon>
    </lineage>
</organism>
<dbReference type="AlphaFoldDB" id="A0A6C0HBX8"/>
<feature type="domain" description="Methyltransferase" evidence="3">
    <location>
        <begin position="102"/>
        <end position="191"/>
    </location>
</feature>